<keyword evidence="4 5" id="KW-0472">Membrane</keyword>
<keyword evidence="7" id="KW-1185">Reference proteome</keyword>
<reference evidence="6 7" key="1">
    <citation type="submission" date="2023-08" db="EMBL/GenBank/DDBJ databases">
        <title>Black Yeasts Isolated from many extreme environments.</title>
        <authorList>
            <person name="Coleine C."/>
            <person name="Stajich J.E."/>
            <person name="Selbmann L."/>
        </authorList>
    </citation>
    <scope>NUCLEOTIDE SEQUENCE [LARGE SCALE GENOMIC DNA]</scope>
    <source>
        <strain evidence="6 7">CCFEE 536</strain>
    </source>
</reference>
<proteinExistence type="predicted"/>
<evidence type="ECO:0000256" key="5">
    <source>
        <dbReference type="SAM" id="Phobius"/>
    </source>
</evidence>
<evidence type="ECO:0008006" key="8">
    <source>
        <dbReference type="Google" id="ProtNLM"/>
    </source>
</evidence>
<sequence length="97" mass="10938">MASFAFNTMIGQVTPIAINAIGWRFYIIFVVCNITSAFFFCAFLPETKGLNLEDMDDLFYNSPTFIPASHWKPTEHADIDPDVKQGVEHVEYASAKL</sequence>
<protein>
    <recommendedName>
        <fullName evidence="8">Major facilitator superfamily (MFS) profile domain-containing protein</fullName>
    </recommendedName>
</protein>
<dbReference type="PANTHER" id="PTHR48022">
    <property type="entry name" value="PLASTIDIC GLUCOSE TRANSPORTER 4"/>
    <property type="match status" value="1"/>
</dbReference>
<gene>
    <name evidence="6" type="ORF">LTR16_000460</name>
</gene>
<keyword evidence="2 5" id="KW-0812">Transmembrane</keyword>
<dbReference type="EMBL" id="JAVRRA010000011">
    <property type="protein sequence ID" value="KAK5296639.1"/>
    <property type="molecule type" value="Genomic_DNA"/>
</dbReference>
<evidence type="ECO:0000256" key="3">
    <source>
        <dbReference type="ARBA" id="ARBA00022989"/>
    </source>
</evidence>
<dbReference type="InterPro" id="IPR036259">
    <property type="entry name" value="MFS_trans_sf"/>
</dbReference>
<dbReference type="Pfam" id="PF00083">
    <property type="entry name" value="Sugar_tr"/>
    <property type="match status" value="1"/>
</dbReference>
<name>A0ABR0M992_9PEZI</name>
<dbReference type="PANTHER" id="PTHR48022:SF37">
    <property type="entry name" value="MAJOR FACILITATOR SUPERFAMILY (MFS) PROFILE DOMAIN-CONTAINING PROTEIN-RELATED"/>
    <property type="match status" value="1"/>
</dbReference>
<keyword evidence="3 5" id="KW-1133">Transmembrane helix</keyword>
<comment type="caution">
    <text evidence="6">The sequence shown here is derived from an EMBL/GenBank/DDBJ whole genome shotgun (WGS) entry which is preliminary data.</text>
</comment>
<evidence type="ECO:0000313" key="7">
    <source>
        <dbReference type="Proteomes" id="UP001357485"/>
    </source>
</evidence>
<dbReference type="Proteomes" id="UP001357485">
    <property type="component" value="Unassembled WGS sequence"/>
</dbReference>
<evidence type="ECO:0000256" key="2">
    <source>
        <dbReference type="ARBA" id="ARBA00022692"/>
    </source>
</evidence>
<evidence type="ECO:0000313" key="6">
    <source>
        <dbReference type="EMBL" id="KAK5296639.1"/>
    </source>
</evidence>
<dbReference type="InterPro" id="IPR050360">
    <property type="entry name" value="MFS_Sugar_Transporters"/>
</dbReference>
<accession>A0ABR0M992</accession>
<evidence type="ECO:0000256" key="1">
    <source>
        <dbReference type="ARBA" id="ARBA00004141"/>
    </source>
</evidence>
<organism evidence="6 7">
    <name type="scientific">Cryomyces antarcticus</name>
    <dbReference type="NCBI Taxonomy" id="329879"/>
    <lineage>
        <taxon>Eukaryota</taxon>
        <taxon>Fungi</taxon>
        <taxon>Dikarya</taxon>
        <taxon>Ascomycota</taxon>
        <taxon>Pezizomycotina</taxon>
        <taxon>Dothideomycetes</taxon>
        <taxon>Dothideomycetes incertae sedis</taxon>
        <taxon>Cryomyces</taxon>
    </lineage>
</organism>
<dbReference type="InterPro" id="IPR005828">
    <property type="entry name" value="MFS_sugar_transport-like"/>
</dbReference>
<evidence type="ECO:0000256" key="4">
    <source>
        <dbReference type="ARBA" id="ARBA00023136"/>
    </source>
</evidence>
<dbReference type="Gene3D" id="1.20.1250.20">
    <property type="entry name" value="MFS general substrate transporter like domains"/>
    <property type="match status" value="1"/>
</dbReference>
<comment type="subcellular location">
    <subcellularLocation>
        <location evidence="1">Membrane</location>
        <topology evidence="1">Multi-pass membrane protein</topology>
    </subcellularLocation>
</comment>
<feature type="transmembrane region" description="Helical" evidence="5">
    <location>
        <begin position="23"/>
        <end position="45"/>
    </location>
</feature>